<dbReference type="Proteomes" id="UP000235023">
    <property type="component" value="Unassembled WGS sequence"/>
</dbReference>
<evidence type="ECO:0000313" key="23">
    <source>
        <dbReference type="Proteomes" id="UP000235023"/>
    </source>
</evidence>
<keyword evidence="8 18" id="KW-0808">Transferase</keyword>
<comment type="subcellular location">
    <subcellularLocation>
        <location evidence="2">Endoplasmic reticulum membrane</location>
        <topology evidence="2">Multi-pass membrane protein</topology>
    </subcellularLocation>
</comment>
<feature type="compositionally biased region" description="Low complexity" evidence="20">
    <location>
        <begin position="1"/>
        <end position="14"/>
    </location>
</feature>
<dbReference type="UniPathway" id="UPA00558">
    <property type="reaction ID" value="UER00615"/>
</dbReference>
<dbReference type="Gene3D" id="1.20.120.1760">
    <property type="match status" value="1"/>
</dbReference>
<name>A0A2J5I2I3_9EURO</name>
<keyword evidence="11 21" id="KW-1133">Transmembrane helix</keyword>
<gene>
    <name evidence="22" type="ORF">BDW42DRAFT_163540</name>
</gene>
<dbReference type="GO" id="GO:0005789">
    <property type="term" value="C:endoplasmic reticulum membrane"/>
    <property type="evidence" value="ECO:0007669"/>
    <property type="project" value="UniProtKB-SubCell"/>
</dbReference>
<dbReference type="FunFam" id="1.20.120.1760:FF:000022">
    <property type="entry name" value="CDP-diacylglycerol--serine O-phosphatidyltransferase"/>
    <property type="match status" value="1"/>
</dbReference>
<keyword evidence="7 18" id="KW-0444">Lipid biosynthesis</keyword>
<evidence type="ECO:0000256" key="11">
    <source>
        <dbReference type="ARBA" id="ARBA00022989"/>
    </source>
</evidence>
<keyword evidence="15 18" id="KW-1208">Phospholipid metabolism</keyword>
<feature type="transmembrane region" description="Helical" evidence="21">
    <location>
        <begin position="143"/>
        <end position="162"/>
    </location>
</feature>
<feature type="transmembrane region" description="Helical" evidence="21">
    <location>
        <begin position="208"/>
        <end position="228"/>
    </location>
</feature>
<keyword evidence="9 21" id="KW-0812">Transmembrane</keyword>
<evidence type="ECO:0000256" key="6">
    <source>
        <dbReference type="ARBA" id="ARBA00017171"/>
    </source>
</evidence>
<dbReference type="PANTHER" id="PTHR14269:SF61">
    <property type="entry name" value="CDP-DIACYLGLYCEROL--SERINE O-PHOSPHATIDYLTRANSFERASE"/>
    <property type="match status" value="1"/>
</dbReference>
<dbReference type="GO" id="GO:0003882">
    <property type="term" value="F:CDP-diacylglycerol-serine O-phosphatidyltransferase activity"/>
    <property type="evidence" value="ECO:0007669"/>
    <property type="project" value="UniProtKB-UniRule"/>
</dbReference>
<evidence type="ECO:0000256" key="16">
    <source>
        <dbReference type="ARBA" id="ARBA00032361"/>
    </source>
</evidence>
<organism evidence="22 23">
    <name type="scientific">Aspergillus taichungensis</name>
    <dbReference type="NCBI Taxonomy" id="482145"/>
    <lineage>
        <taxon>Eukaryota</taxon>
        <taxon>Fungi</taxon>
        <taxon>Dikarya</taxon>
        <taxon>Ascomycota</taxon>
        <taxon>Pezizomycotina</taxon>
        <taxon>Eurotiomycetes</taxon>
        <taxon>Eurotiomycetidae</taxon>
        <taxon>Eurotiales</taxon>
        <taxon>Aspergillaceae</taxon>
        <taxon>Aspergillus</taxon>
        <taxon>Aspergillus subgen. Circumdati</taxon>
    </lineage>
</organism>
<evidence type="ECO:0000256" key="9">
    <source>
        <dbReference type="ARBA" id="ARBA00022692"/>
    </source>
</evidence>
<reference evidence="23" key="1">
    <citation type="submission" date="2017-12" db="EMBL/GenBank/DDBJ databases">
        <authorList>
            <consortium name="DOE Joint Genome Institute"/>
            <person name="Mondo S.J."/>
            <person name="Kjaerbolling I."/>
            <person name="Vesth T.C."/>
            <person name="Frisvad J.C."/>
            <person name="Nybo J.L."/>
            <person name="Theobald S."/>
            <person name="Kuo A."/>
            <person name="Bowyer P."/>
            <person name="Matsuda Y."/>
            <person name="Lyhne E.K."/>
            <person name="Kogle M.E."/>
            <person name="Clum A."/>
            <person name="Lipzen A."/>
            <person name="Salamov A."/>
            <person name="Ngan C.Y."/>
            <person name="Daum C."/>
            <person name="Chiniquy J."/>
            <person name="Barry K."/>
            <person name="LaButti K."/>
            <person name="Haridas S."/>
            <person name="Simmons B.A."/>
            <person name="Magnuson J.K."/>
            <person name="Mortensen U.H."/>
            <person name="Larsen T.O."/>
            <person name="Grigoriev I.V."/>
            <person name="Baker S.E."/>
            <person name="Andersen M.R."/>
            <person name="Nordberg H.P."/>
            <person name="Cantor M.N."/>
            <person name="Hua S.X."/>
        </authorList>
    </citation>
    <scope>NUCLEOTIDE SEQUENCE [LARGE SCALE GENOMIC DNA]</scope>
    <source>
        <strain evidence="23">IBT 19404</strain>
    </source>
</reference>
<dbReference type="GO" id="GO:0006659">
    <property type="term" value="P:phosphatidylserine biosynthetic process"/>
    <property type="evidence" value="ECO:0007669"/>
    <property type="project" value="UniProtKB-UniRule"/>
</dbReference>
<feature type="region of interest" description="Disordered" evidence="20">
    <location>
        <begin position="1"/>
        <end position="29"/>
    </location>
</feature>
<comment type="pathway">
    <text evidence="3">Lipid metabolism.</text>
</comment>
<evidence type="ECO:0000256" key="5">
    <source>
        <dbReference type="ARBA" id="ARBA00013174"/>
    </source>
</evidence>
<accession>A0A2J5I2I3</accession>
<keyword evidence="14 18" id="KW-0594">Phospholipid biosynthesis</keyword>
<keyword evidence="23" id="KW-1185">Reference proteome</keyword>
<dbReference type="PROSITE" id="PS00379">
    <property type="entry name" value="CDP_ALCOHOL_P_TRANSF"/>
    <property type="match status" value="1"/>
</dbReference>
<dbReference type="OrthoDB" id="448573at2759"/>
<feature type="transmembrane region" description="Helical" evidence="21">
    <location>
        <begin position="118"/>
        <end position="137"/>
    </location>
</feature>
<dbReference type="PIRSF" id="PIRSF000852">
    <property type="entry name" value="Phosphatidylserine_synth_fun"/>
    <property type="match status" value="1"/>
</dbReference>
<evidence type="ECO:0000256" key="15">
    <source>
        <dbReference type="ARBA" id="ARBA00023264"/>
    </source>
</evidence>
<evidence type="ECO:0000256" key="12">
    <source>
        <dbReference type="ARBA" id="ARBA00023098"/>
    </source>
</evidence>
<evidence type="ECO:0000256" key="4">
    <source>
        <dbReference type="ARBA" id="ARBA00010441"/>
    </source>
</evidence>
<comment type="pathway">
    <text evidence="17 18">Phospholipid metabolism; phosphatidylethanolamine biosynthesis; phosphatidylethanolamine from CDP-diacylglycerol: step 1/2.</text>
</comment>
<dbReference type="InterPro" id="IPR000462">
    <property type="entry name" value="CDP-OH_P_trans"/>
</dbReference>
<evidence type="ECO:0000256" key="13">
    <source>
        <dbReference type="ARBA" id="ARBA00023136"/>
    </source>
</evidence>
<evidence type="ECO:0000256" key="1">
    <source>
        <dbReference type="ARBA" id="ARBA00000287"/>
    </source>
</evidence>
<evidence type="ECO:0000313" key="22">
    <source>
        <dbReference type="EMBL" id="PLN84071.1"/>
    </source>
</evidence>
<evidence type="ECO:0000256" key="3">
    <source>
        <dbReference type="ARBA" id="ARBA00005189"/>
    </source>
</evidence>
<evidence type="ECO:0000256" key="10">
    <source>
        <dbReference type="ARBA" id="ARBA00022824"/>
    </source>
</evidence>
<evidence type="ECO:0000256" key="8">
    <source>
        <dbReference type="ARBA" id="ARBA00022679"/>
    </source>
</evidence>
<protein>
    <recommendedName>
        <fullName evidence="6 18">CDP-diacylglycerol--serine O-phosphatidyltransferase</fullName>
        <ecNumber evidence="5 18">2.7.8.8</ecNumber>
    </recommendedName>
    <alternativeName>
        <fullName evidence="16 18">Phosphatidylserine synthase</fullName>
    </alternativeName>
</protein>
<keyword evidence="12 18" id="KW-0443">Lipid metabolism</keyword>
<evidence type="ECO:0000256" key="2">
    <source>
        <dbReference type="ARBA" id="ARBA00004477"/>
    </source>
</evidence>
<dbReference type="EMBL" id="KZ559514">
    <property type="protein sequence ID" value="PLN84071.1"/>
    <property type="molecule type" value="Genomic_DNA"/>
</dbReference>
<evidence type="ECO:0000256" key="14">
    <source>
        <dbReference type="ARBA" id="ARBA00023209"/>
    </source>
</evidence>
<dbReference type="InterPro" id="IPR043130">
    <property type="entry name" value="CDP-OH_PTrfase_TM_dom"/>
</dbReference>
<comment type="catalytic activity">
    <reaction evidence="1 18">
        <text>a CDP-1,2-diacyl-sn-glycerol + L-serine = a 1,2-diacyl-sn-glycero-3-phospho-L-serine + CMP + H(+)</text>
        <dbReference type="Rhea" id="RHEA:16913"/>
        <dbReference type="ChEBI" id="CHEBI:15378"/>
        <dbReference type="ChEBI" id="CHEBI:33384"/>
        <dbReference type="ChEBI" id="CHEBI:57262"/>
        <dbReference type="ChEBI" id="CHEBI:58332"/>
        <dbReference type="ChEBI" id="CHEBI:60377"/>
        <dbReference type="EC" id="2.7.8.8"/>
    </reaction>
</comment>
<evidence type="ECO:0000256" key="20">
    <source>
        <dbReference type="SAM" id="MobiDB-lite"/>
    </source>
</evidence>
<sequence length="243" mass="26365">MSRRTSAMSSSTSANSGGPQTGDGGQEKQKMLLSSETGHFSMIKALHLADLVTELNGFCGVMSVLSSMRYCLGDPNEYGAIWAALAFMPFGLFFDFMDGKIARWRSKSSLMGQELDSLADLISFGMAPAAAAFALGVRTPVDHLLLSFFVLCGLTRLARFNVTVAVLPKDKTGKSKYFEGTPIPTTLSISFLMAYWVSQGWIQEDLPLGLIAAGTSFEFHPVVLMFVLHGCMMVSKTIHIPKP</sequence>
<dbReference type="InterPro" id="IPR050324">
    <property type="entry name" value="CDP-alcohol_PTase-I"/>
</dbReference>
<evidence type="ECO:0000256" key="18">
    <source>
        <dbReference type="PIRNR" id="PIRNR000852"/>
    </source>
</evidence>
<dbReference type="EC" id="2.7.8.8" evidence="5 18"/>
<evidence type="ECO:0000256" key="7">
    <source>
        <dbReference type="ARBA" id="ARBA00022516"/>
    </source>
</evidence>
<evidence type="ECO:0000256" key="21">
    <source>
        <dbReference type="SAM" id="Phobius"/>
    </source>
</evidence>
<dbReference type="Pfam" id="PF01066">
    <property type="entry name" value="CDP-OH_P_transf"/>
    <property type="match status" value="1"/>
</dbReference>
<evidence type="ECO:0000256" key="19">
    <source>
        <dbReference type="RuleBase" id="RU003750"/>
    </source>
</evidence>
<dbReference type="PANTHER" id="PTHR14269">
    <property type="entry name" value="CDP-DIACYLGLYCEROL--GLYCEROL-3-PHOSPHATE 3-PHOSPHATIDYLTRANSFERASE-RELATED"/>
    <property type="match status" value="1"/>
</dbReference>
<keyword evidence="10 18" id="KW-0256">Endoplasmic reticulum</keyword>
<dbReference type="InterPro" id="IPR048254">
    <property type="entry name" value="CDP_ALCOHOL_P_TRANSF_CS"/>
</dbReference>
<dbReference type="AlphaFoldDB" id="A0A2J5I2I3"/>
<proteinExistence type="inferred from homology"/>
<comment type="similarity">
    <text evidence="4 18 19">Belongs to the CDP-alcohol phosphatidyltransferase class-I family.</text>
</comment>
<dbReference type="InterPro" id="IPR016271">
    <property type="entry name" value="CDP-diaglyc--ser_O-PTrfase_fun"/>
</dbReference>
<dbReference type="GO" id="GO:0006646">
    <property type="term" value="P:phosphatidylethanolamine biosynthetic process"/>
    <property type="evidence" value="ECO:0007669"/>
    <property type="project" value="UniProtKB-UniRule"/>
</dbReference>
<evidence type="ECO:0000256" key="17">
    <source>
        <dbReference type="ARBA" id="ARBA00060701"/>
    </source>
</evidence>
<dbReference type="InterPro" id="IPR004533">
    <property type="entry name" value="CDP-diaglyc--ser_O-PTrfase"/>
</dbReference>
<keyword evidence="13 18" id="KW-0472">Membrane</keyword>
<dbReference type="NCBIfam" id="TIGR00473">
    <property type="entry name" value="pssA"/>
    <property type="match status" value="1"/>
</dbReference>
<feature type="transmembrane region" description="Helical" evidence="21">
    <location>
        <begin position="80"/>
        <end position="97"/>
    </location>
</feature>